<gene>
    <name evidence="1" type="ORF">F5144DRAFT_580946</name>
</gene>
<sequence length="72" mass="7887">MGRWAAELIWRLRGGFVVLNRYLEPLAIQASQWLGHDSGKRGLELLTLSLLGISTSARGTNTQVGLVTHQDG</sequence>
<name>A0ACB7NWS2_9PEZI</name>
<dbReference type="Proteomes" id="UP000724584">
    <property type="component" value="Unassembled WGS sequence"/>
</dbReference>
<evidence type="ECO:0000313" key="2">
    <source>
        <dbReference type="Proteomes" id="UP000724584"/>
    </source>
</evidence>
<protein>
    <submittedName>
        <fullName evidence="1">Uncharacterized protein</fullName>
    </submittedName>
</protein>
<dbReference type="EMBL" id="JAGIZQ010000006">
    <property type="protein sequence ID" value="KAH6622601.1"/>
    <property type="molecule type" value="Genomic_DNA"/>
</dbReference>
<keyword evidence="2" id="KW-1185">Reference proteome</keyword>
<reference evidence="1 2" key="1">
    <citation type="journal article" date="2021" name="Nat. Commun.">
        <title>Genetic determinants of endophytism in the Arabidopsis root mycobiome.</title>
        <authorList>
            <person name="Mesny F."/>
            <person name="Miyauchi S."/>
            <person name="Thiergart T."/>
            <person name="Pickel B."/>
            <person name="Atanasova L."/>
            <person name="Karlsson M."/>
            <person name="Huettel B."/>
            <person name="Barry K.W."/>
            <person name="Haridas S."/>
            <person name="Chen C."/>
            <person name="Bauer D."/>
            <person name="Andreopoulos W."/>
            <person name="Pangilinan J."/>
            <person name="LaButti K."/>
            <person name="Riley R."/>
            <person name="Lipzen A."/>
            <person name="Clum A."/>
            <person name="Drula E."/>
            <person name="Henrissat B."/>
            <person name="Kohler A."/>
            <person name="Grigoriev I.V."/>
            <person name="Martin F.M."/>
            <person name="Hacquard S."/>
        </authorList>
    </citation>
    <scope>NUCLEOTIDE SEQUENCE [LARGE SCALE GENOMIC DNA]</scope>
    <source>
        <strain evidence="1 2">MPI-SDFR-AT-0079</strain>
    </source>
</reference>
<comment type="caution">
    <text evidence="1">The sequence shown here is derived from an EMBL/GenBank/DDBJ whole genome shotgun (WGS) entry which is preliminary data.</text>
</comment>
<evidence type="ECO:0000313" key="1">
    <source>
        <dbReference type="EMBL" id="KAH6622601.1"/>
    </source>
</evidence>
<accession>A0ACB7NWS2</accession>
<organism evidence="1 2">
    <name type="scientific">Chaetomium tenue</name>
    <dbReference type="NCBI Taxonomy" id="1854479"/>
    <lineage>
        <taxon>Eukaryota</taxon>
        <taxon>Fungi</taxon>
        <taxon>Dikarya</taxon>
        <taxon>Ascomycota</taxon>
        <taxon>Pezizomycotina</taxon>
        <taxon>Sordariomycetes</taxon>
        <taxon>Sordariomycetidae</taxon>
        <taxon>Sordariales</taxon>
        <taxon>Chaetomiaceae</taxon>
        <taxon>Chaetomium</taxon>
    </lineage>
</organism>
<proteinExistence type="predicted"/>